<feature type="region of interest" description="Disordered" evidence="1">
    <location>
        <begin position="1"/>
        <end position="54"/>
    </location>
</feature>
<proteinExistence type="predicted"/>
<evidence type="ECO:0000256" key="1">
    <source>
        <dbReference type="SAM" id="MobiDB-lite"/>
    </source>
</evidence>
<dbReference type="Proteomes" id="UP000429607">
    <property type="component" value="Unassembled WGS sequence"/>
</dbReference>
<feature type="compositionally biased region" description="Polar residues" evidence="1">
    <location>
        <begin position="7"/>
        <end position="28"/>
    </location>
</feature>
<gene>
    <name evidence="2" type="ORF">PR001_g4273</name>
</gene>
<reference evidence="2 3" key="1">
    <citation type="submission" date="2018-09" db="EMBL/GenBank/DDBJ databases">
        <title>Genomic investigation of the strawberry pathogen Phytophthora fragariae indicates pathogenicity is determined by transcriptional variation in three key races.</title>
        <authorList>
            <person name="Adams T.M."/>
            <person name="Armitage A.D."/>
            <person name="Sobczyk M.K."/>
            <person name="Bates H.J."/>
            <person name="Dunwell J.M."/>
            <person name="Nellist C.F."/>
            <person name="Harrison R.J."/>
        </authorList>
    </citation>
    <scope>NUCLEOTIDE SEQUENCE [LARGE SCALE GENOMIC DNA]</scope>
    <source>
        <strain evidence="2 3">SCRP249</strain>
    </source>
</reference>
<organism evidence="2 3">
    <name type="scientific">Phytophthora rubi</name>
    <dbReference type="NCBI Taxonomy" id="129364"/>
    <lineage>
        <taxon>Eukaryota</taxon>
        <taxon>Sar</taxon>
        <taxon>Stramenopiles</taxon>
        <taxon>Oomycota</taxon>
        <taxon>Peronosporomycetes</taxon>
        <taxon>Peronosporales</taxon>
        <taxon>Peronosporaceae</taxon>
        <taxon>Phytophthora</taxon>
    </lineage>
</organism>
<sequence>MTMAMMSVSSEVPTTTSFSGELSPTTSFGLVPPPATSFSGSRSNSQLLPTTSVSEGFSSAREIATTEDRLAATRDTDGAMSIQLLQPRNGRYLGWISRFPEGKSGVGVMIYGTLRISLSLMASSTFGVGSVVFLGPLQAPSLTEFHYARVVSVSGTAAQIALIDPDGVDEDPVETVDVAVLQRRRVDDAEKEM</sequence>
<evidence type="ECO:0000313" key="3">
    <source>
        <dbReference type="Proteomes" id="UP000429607"/>
    </source>
</evidence>
<dbReference type="EMBL" id="QXFV01000171">
    <property type="protein sequence ID" value="KAE9047307.1"/>
    <property type="molecule type" value="Genomic_DNA"/>
</dbReference>
<dbReference type="AlphaFoldDB" id="A0A6A3P109"/>
<feature type="compositionally biased region" description="Polar residues" evidence="1">
    <location>
        <begin position="36"/>
        <end position="54"/>
    </location>
</feature>
<accession>A0A6A3P109</accession>
<comment type="caution">
    <text evidence="2">The sequence shown here is derived from an EMBL/GenBank/DDBJ whole genome shotgun (WGS) entry which is preliminary data.</text>
</comment>
<evidence type="ECO:0000313" key="2">
    <source>
        <dbReference type="EMBL" id="KAE9047307.1"/>
    </source>
</evidence>
<protein>
    <submittedName>
        <fullName evidence="2">Uncharacterized protein</fullName>
    </submittedName>
</protein>
<name>A0A6A3P109_9STRA</name>